<keyword evidence="1" id="KW-1133">Transmembrane helix</keyword>
<dbReference type="EMBL" id="WODC01000005">
    <property type="protein sequence ID" value="MUM77703.1"/>
    <property type="molecule type" value="Genomic_DNA"/>
</dbReference>
<feature type="transmembrane region" description="Helical" evidence="1">
    <location>
        <begin position="6"/>
        <end position="23"/>
    </location>
</feature>
<comment type="caution">
    <text evidence="2">The sequence shown here is derived from an EMBL/GenBank/DDBJ whole genome shotgun (WGS) entry which is preliminary data.</text>
</comment>
<reference evidence="2 3" key="1">
    <citation type="submission" date="2019-11" db="EMBL/GenBank/DDBJ databases">
        <title>Pseudodesulfovibrio alkaliphilus, sp. nov., an alkaliphilic sulfate-reducing bacteria from mud volcano of Taman peninsula, Russia.</title>
        <authorList>
            <person name="Frolova A."/>
            <person name="Merkel A.Y."/>
            <person name="Slobodkin A.I."/>
        </authorList>
    </citation>
    <scope>NUCLEOTIDE SEQUENCE [LARGE SCALE GENOMIC DNA]</scope>
    <source>
        <strain evidence="2 3">F-1</strain>
    </source>
</reference>
<name>A0A7K1KNP6_9BACT</name>
<keyword evidence="3" id="KW-1185">Reference proteome</keyword>
<dbReference type="Proteomes" id="UP000461162">
    <property type="component" value="Unassembled WGS sequence"/>
</dbReference>
<dbReference type="AlphaFoldDB" id="A0A7K1KNP6"/>
<sequence length="142" mass="16242">MDADTLLLLGAGTGALFLLKWLLGRRKVTVYRISPGSLKRSKDVMLRVLPLVEDGAEHPLDDTALPCDKTTIKSAAKILAYHFWKQKQHEELDRVKLCFVSLSRFQNRDLDPEARERLQGRERARLVQEFDCFIAHATVPKK</sequence>
<gene>
    <name evidence="2" type="ORF">GKC30_08660</name>
</gene>
<organism evidence="2 3">
    <name type="scientific">Pseudodesulfovibrio alkaliphilus</name>
    <dbReference type="NCBI Taxonomy" id="2661613"/>
    <lineage>
        <taxon>Bacteria</taxon>
        <taxon>Pseudomonadati</taxon>
        <taxon>Thermodesulfobacteriota</taxon>
        <taxon>Desulfovibrionia</taxon>
        <taxon>Desulfovibrionales</taxon>
        <taxon>Desulfovibrionaceae</taxon>
    </lineage>
</organism>
<keyword evidence="1" id="KW-0472">Membrane</keyword>
<evidence type="ECO:0000256" key="1">
    <source>
        <dbReference type="SAM" id="Phobius"/>
    </source>
</evidence>
<accession>A0A7K1KNP6</accession>
<proteinExistence type="predicted"/>
<evidence type="ECO:0000313" key="3">
    <source>
        <dbReference type="Proteomes" id="UP000461162"/>
    </source>
</evidence>
<evidence type="ECO:0000313" key="2">
    <source>
        <dbReference type="EMBL" id="MUM77703.1"/>
    </source>
</evidence>
<protein>
    <submittedName>
        <fullName evidence="2">Uncharacterized protein</fullName>
    </submittedName>
</protein>
<keyword evidence="1" id="KW-0812">Transmembrane</keyword>